<gene>
    <name evidence="1" type="ORF">J2W83_003754</name>
</gene>
<sequence length="410" mass="44524">MSLNDFAQRVAGLILLLSLVFPTSFTAFKTVALLLPLGCLVLGGGLVGKVDSRLFWAALLFSFIGLGWSFYGALLGNPGALRVLTVMVVYPTLFTILAMLYQGNSDGLERLMVTAGLLIVLIDLGFVVGEIVLPGNPLGVTLRALYADEAVVDYGSGYLKFTLPNVSSVIFLLSFMFCRIICQRISLAGLITFLGLLLVVMLSGRRVILVTAVLGPLIAYCMSLGAPGGRGLAVFKVSLFVGGAIGLALVVYSLWPDYIYERVSSIFDFGADASNSERAVQFGALMDGIVAHPFWGSGAGAVASYIRSEEMPWAYELFYVSLVFQYGVFGFSIYAVGVVSLMVFLAQEVRRKGRESFEFYYLCGLVSFLLATATNPYLAKFDYMWVLFVPVALLNHRLVNSVNRNLAHGH</sequence>
<comment type="caution">
    <text evidence="1">The sequence shown here is derived from an EMBL/GenBank/DDBJ whole genome shotgun (WGS) entry which is preliminary data.</text>
</comment>
<proteinExistence type="predicted"/>
<name>A0ACC6K6V1_9PSED</name>
<organism evidence="1 2">
    <name type="scientific">Pseudomonas hunanensis</name>
    <dbReference type="NCBI Taxonomy" id="1247546"/>
    <lineage>
        <taxon>Bacteria</taxon>
        <taxon>Pseudomonadati</taxon>
        <taxon>Pseudomonadota</taxon>
        <taxon>Gammaproteobacteria</taxon>
        <taxon>Pseudomonadales</taxon>
        <taxon>Pseudomonadaceae</taxon>
        <taxon>Pseudomonas</taxon>
    </lineage>
</organism>
<accession>A0ACC6K6V1</accession>
<dbReference type="Proteomes" id="UP001259587">
    <property type="component" value="Unassembled WGS sequence"/>
</dbReference>
<reference evidence="1" key="1">
    <citation type="submission" date="2023-07" db="EMBL/GenBank/DDBJ databases">
        <title>Sorghum-associated microbial communities from plants grown in Nebraska, USA.</title>
        <authorList>
            <person name="Schachtman D."/>
        </authorList>
    </citation>
    <scope>NUCLEOTIDE SEQUENCE</scope>
    <source>
        <strain evidence="1">BE56</strain>
    </source>
</reference>
<protein>
    <submittedName>
        <fullName evidence="1">Uncharacterized protein</fullName>
    </submittedName>
</protein>
<evidence type="ECO:0000313" key="1">
    <source>
        <dbReference type="EMBL" id="MDR6714138.1"/>
    </source>
</evidence>
<keyword evidence="2" id="KW-1185">Reference proteome</keyword>
<evidence type="ECO:0000313" key="2">
    <source>
        <dbReference type="Proteomes" id="UP001259587"/>
    </source>
</evidence>
<dbReference type="EMBL" id="JAVDTH010000024">
    <property type="protein sequence ID" value="MDR6714138.1"/>
    <property type="molecule type" value="Genomic_DNA"/>
</dbReference>